<evidence type="ECO:0000313" key="7">
    <source>
        <dbReference type="EMBL" id="MFI2478079.1"/>
    </source>
</evidence>
<feature type="domain" description="DUF7639" evidence="6">
    <location>
        <begin position="112"/>
        <end position="202"/>
    </location>
</feature>
<dbReference type="EMBL" id="JBIRYO010000033">
    <property type="protein sequence ID" value="MFI2478079.1"/>
    <property type="molecule type" value="Genomic_DNA"/>
</dbReference>
<organism evidence="7 8">
    <name type="scientific">Nocardia xishanensis</name>
    <dbReference type="NCBI Taxonomy" id="238964"/>
    <lineage>
        <taxon>Bacteria</taxon>
        <taxon>Bacillati</taxon>
        <taxon>Actinomycetota</taxon>
        <taxon>Actinomycetes</taxon>
        <taxon>Mycobacteriales</taxon>
        <taxon>Nocardiaceae</taxon>
        <taxon>Nocardia</taxon>
    </lineage>
</organism>
<dbReference type="SUPFAM" id="SSF143990">
    <property type="entry name" value="YbiA-like"/>
    <property type="match status" value="1"/>
</dbReference>
<feature type="domain" description="NADAR" evidence="4">
    <location>
        <begin position="249"/>
        <end position="369"/>
    </location>
</feature>
<dbReference type="Pfam" id="PF08719">
    <property type="entry name" value="NADAR"/>
    <property type="match status" value="1"/>
</dbReference>
<reference evidence="7 8" key="1">
    <citation type="submission" date="2024-10" db="EMBL/GenBank/DDBJ databases">
        <title>The Natural Products Discovery Center: Release of the First 8490 Sequenced Strains for Exploring Actinobacteria Biosynthetic Diversity.</title>
        <authorList>
            <person name="Kalkreuter E."/>
            <person name="Kautsar S.A."/>
            <person name="Yang D."/>
            <person name="Bader C.D."/>
            <person name="Teijaro C.N."/>
            <person name="Fluegel L."/>
            <person name="Davis C.M."/>
            <person name="Simpson J.R."/>
            <person name="Lauterbach L."/>
            <person name="Steele A.D."/>
            <person name="Gui C."/>
            <person name="Meng S."/>
            <person name="Li G."/>
            <person name="Viehrig K."/>
            <person name="Ye F."/>
            <person name="Su P."/>
            <person name="Kiefer A.F."/>
            <person name="Nichols A."/>
            <person name="Cepeda A.J."/>
            <person name="Yan W."/>
            <person name="Fan B."/>
            <person name="Jiang Y."/>
            <person name="Adhikari A."/>
            <person name="Zheng C.-J."/>
            <person name="Schuster L."/>
            <person name="Cowan T.M."/>
            <person name="Smanski M.J."/>
            <person name="Chevrette M.G."/>
            <person name="De Carvalho L.P.S."/>
            <person name="Shen B."/>
        </authorList>
    </citation>
    <scope>NUCLEOTIDE SEQUENCE [LARGE SCALE GENOMIC DNA]</scope>
    <source>
        <strain evidence="7 8">NPDC019275</strain>
    </source>
</reference>
<dbReference type="InterPro" id="IPR012816">
    <property type="entry name" value="NADAR"/>
</dbReference>
<comment type="catalytic activity">
    <reaction evidence="1">
        <text>5-amino-6-(5-phospho-D-ribosylamino)uracil + H2O = 5,6-diaminouracil + D-ribose 5-phosphate</text>
        <dbReference type="Rhea" id="RHEA:55020"/>
        <dbReference type="ChEBI" id="CHEBI:15377"/>
        <dbReference type="ChEBI" id="CHEBI:46252"/>
        <dbReference type="ChEBI" id="CHEBI:58453"/>
        <dbReference type="ChEBI" id="CHEBI:78346"/>
    </reaction>
</comment>
<evidence type="ECO:0000259" key="4">
    <source>
        <dbReference type="Pfam" id="PF08719"/>
    </source>
</evidence>
<accession>A0ABW7XAM6</accession>
<name>A0ABW7XAM6_9NOCA</name>
<dbReference type="CDD" id="cd15457">
    <property type="entry name" value="NADAR"/>
    <property type="match status" value="1"/>
</dbReference>
<dbReference type="InterPro" id="IPR056055">
    <property type="entry name" value="DUF7638"/>
</dbReference>
<protein>
    <submittedName>
        <fullName evidence="7">NADAR family protein</fullName>
    </submittedName>
</protein>
<dbReference type="Gene3D" id="1.10.357.40">
    <property type="entry name" value="YbiA-like"/>
    <property type="match status" value="1"/>
</dbReference>
<keyword evidence="8" id="KW-1185">Reference proteome</keyword>
<evidence type="ECO:0000259" key="6">
    <source>
        <dbReference type="Pfam" id="PF24645"/>
    </source>
</evidence>
<sequence length="382" mass="43252">MVWKKPTYRVVDGERIDGVWSHVWVQGHSRYYVDDLFVYADGVIRCGELFDLPGLQRRLEAGRVALSDPERPLPDRPEQTPRWSARYPEPLTHDGFLCEVRDEIEELNGRPTTSDLCREAIRCYQGAPTEANRLLVKDAYLAIPAHRRVFVLGDMDRQDIPLRQLVTDLGKPVGGDGPIATVEMHRQVLEYFNASDRGIQRSRDRLAQLHADDLAAPRAATINLREWLNPPIEPPAELDLFVPRNEFPAPLSYAGETYPTVLHGYWALAVHDRGDHDRIRDSATVFAAHEIGGGCVLRSDWSLARTAVMAALLRAKFTQRPELAEVLRSTADARISYTGYSESPFWTDRGRDEGRNWVGRLLELVRSELSATAIQHLPSDRS</sequence>
<dbReference type="Pfam" id="PF24644">
    <property type="entry name" value="DUF7638"/>
    <property type="match status" value="1"/>
</dbReference>
<dbReference type="Proteomes" id="UP001611415">
    <property type="component" value="Unassembled WGS sequence"/>
</dbReference>
<comment type="caution">
    <text evidence="7">The sequence shown here is derived from an EMBL/GenBank/DDBJ whole genome shotgun (WGS) entry which is preliminary data.</text>
</comment>
<evidence type="ECO:0000256" key="1">
    <source>
        <dbReference type="ARBA" id="ARBA00000022"/>
    </source>
</evidence>
<evidence type="ECO:0000256" key="2">
    <source>
        <dbReference type="ARBA" id="ARBA00000751"/>
    </source>
</evidence>
<dbReference type="RefSeq" id="WP_357401746.1">
    <property type="nucleotide sequence ID" value="NZ_JBEYCD010000003.1"/>
</dbReference>
<gene>
    <name evidence="7" type="ORF">ACH49W_32360</name>
</gene>
<evidence type="ECO:0000259" key="5">
    <source>
        <dbReference type="Pfam" id="PF24644"/>
    </source>
</evidence>
<proteinExistence type="predicted"/>
<feature type="region of interest" description="Disordered" evidence="3">
    <location>
        <begin position="66"/>
        <end position="85"/>
    </location>
</feature>
<comment type="catalytic activity">
    <reaction evidence="2">
        <text>2,5-diamino-6-hydroxy-4-(5-phosphoribosylamino)-pyrimidine + H2O = 2,5,6-triamino-4-hydroxypyrimidine + D-ribose 5-phosphate</text>
        <dbReference type="Rhea" id="RHEA:23436"/>
        <dbReference type="ChEBI" id="CHEBI:15377"/>
        <dbReference type="ChEBI" id="CHEBI:58614"/>
        <dbReference type="ChEBI" id="CHEBI:78346"/>
        <dbReference type="ChEBI" id="CHEBI:137796"/>
    </reaction>
</comment>
<feature type="domain" description="DUF7638" evidence="5">
    <location>
        <begin position="6"/>
        <end position="111"/>
    </location>
</feature>
<feature type="compositionally biased region" description="Basic and acidic residues" evidence="3">
    <location>
        <begin position="68"/>
        <end position="79"/>
    </location>
</feature>
<dbReference type="Pfam" id="PF24645">
    <property type="entry name" value="DUF7639"/>
    <property type="match status" value="1"/>
</dbReference>
<dbReference type="InterPro" id="IPR056056">
    <property type="entry name" value="DUF7639"/>
</dbReference>
<evidence type="ECO:0000313" key="8">
    <source>
        <dbReference type="Proteomes" id="UP001611415"/>
    </source>
</evidence>
<evidence type="ECO:0000256" key="3">
    <source>
        <dbReference type="SAM" id="MobiDB-lite"/>
    </source>
</evidence>
<dbReference type="InterPro" id="IPR037238">
    <property type="entry name" value="YbiA-like_sf"/>
</dbReference>